<evidence type="ECO:0000313" key="3">
    <source>
        <dbReference type="Proteomes" id="UP000249542"/>
    </source>
</evidence>
<reference evidence="2 3" key="1">
    <citation type="submission" date="2018-06" db="EMBL/GenBank/DDBJ databases">
        <title>Genomic Encyclopedia of Archaeal and Bacterial Type Strains, Phase II (KMG-II): from individual species to whole genera.</title>
        <authorList>
            <person name="Goeker M."/>
        </authorList>
    </citation>
    <scope>NUCLEOTIDE SEQUENCE [LARGE SCALE GENOMIC DNA]</scope>
    <source>
        <strain evidence="2 3">DSM 15361</strain>
    </source>
</reference>
<keyword evidence="3" id="KW-1185">Reference proteome</keyword>
<dbReference type="EMBL" id="QKYV01000005">
    <property type="protein sequence ID" value="PZW39693.1"/>
    <property type="molecule type" value="Genomic_DNA"/>
</dbReference>
<sequence length="164" mass="19054">MRGKLFMFLFLFALLYIVFQFANSKKGLERQEAQIEKLTQKNEQLEQEKDSLVNLIGANSKFSLLNSDKAKMYIEDRDFQVQEFNGLIQSQILDQNSIDSDNPLVPYQGMEGNMAVNAIKLLNHKWGIAEFTDGKYWGELIFKYFINEDRTIDIEVADSFLYAN</sequence>
<name>A0A2W7IM60_9FLAO</name>
<comment type="caution">
    <text evidence="2">The sequence shown here is derived from an EMBL/GenBank/DDBJ whole genome shotgun (WGS) entry which is preliminary data.</text>
</comment>
<proteinExistence type="predicted"/>
<dbReference type="Proteomes" id="UP000249542">
    <property type="component" value="Unassembled WGS sequence"/>
</dbReference>
<evidence type="ECO:0008006" key="4">
    <source>
        <dbReference type="Google" id="ProtNLM"/>
    </source>
</evidence>
<organism evidence="2 3">
    <name type="scientific">Mesonia algae</name>
    <dbReference type="NCBI Taxonomy" id="213248"/>
    <lineage>
        <taxon>Bacteria</taxon>
        <taxon>Pseudomonadati</taxon>
        <taxon>Bacteroidota</taxon>
        <taxon>Flavobacteriia</taxon>
        <taxon>Flavobacteriales</taxon>
        <taxon>Flavobacteriaceae</taxon>
        <taxon>Mesonia</taxon>
    </lineage>
</organism>
<feature type="coiled-coil region" evidence="1">
    <location>
        <begin position="21"/>
        <end position="55"/>
    </location>
</feature>
<evidence type="ECO:0000256" key="1">
    <source>
        <dbReference type="SAM" id="Coils"/>
    </source>
</evidence>
<dbReference type="RefSeq" id="WP_111541336.1">
    <property type="nucleotide sequence ID" value="NZ_QKYV01000005.1"/>
</dbReference>
<protein>
    <recommendedName>
        <fullName evidence="4">Hydrolase</fullName>
    </recommendedName>
</protein>
<dbReference type="AlphaFoldDB" id="A0A2W7IM60"/>
<accession>A0A2W7IM60</accession>
<keyword evidence="1" id="KW-0175">Coiled coil</keyword>
<evidence type="ECO:0000313" key="2">
    <source>
        <dbReference type="EMBL" id="PZW39693.1"/>
    </source>
</evidence>
<gene>
    <name evidence="2" type="ORF">LX95_02057</name>
</gene>